<keyword evidence="1" id="KW-1185">Reference proteome</keyword>
<proteinExistence type="predicted"/>
<dbReference type="STRING" id="3827.A0A1S2XEV9"/>
<accession>A0A1S2XEV9</accession>
<dbReference type="InterPro" id="IPR036392">
    <property type="entry name" value="PLAT/LH2_dom_sf"/>
</dbReference>
<protein>
    <submittedName>
        <fullName evidence="2">Embryo-specific protein ATS3A-like</fullName>
    </submittedName>
</protein>
<sequence length="176" mass="20317">MQYKEINKIMKTLILILIFSIIVVFSQTTPTLLTRFKHQTNQYSTLYDVQPQNVNVPYGTCKYMITIKTSCLSPIHTRDIVGISFGDANGFSLVVWELGDPESRRFEQCMTTIFWIAGPCIDQICKLFLYRNGTDSWIPESVIADDYRNPPITFYYNAYIPNDGFGYGHDFCIYKA</sequence>
<name>A0A1S2XEV9_CICAR</name>
<dbReference type="SUPFAM" id="SSF49723">
    <property type="entry name" value="Lipase/lipooxygenase domain (PLAT/LH2 domain)"/>
    <property type="match status" value="1"/>
</dbReference>
<dbReference type="Proteomes" id="UP000087171">
    <property type="component" value="Chromosome Ca1"/>
</dbReference>
<dbReference type="InterPro" id="IPR010417">
    <property type="entry name" value="Embryo-specific_ATS3"/>
</dbReference>
<dbReference type="PANTHER" id="PTHR31718">
    <property type="entry name" value="PLAT DOMAIN-CONTAINING PROTEIN"/>
    <property type="match status" value="1"/>
</dbReference>
<dbReference type="RefSeq" id="XP_004487213.2">
    <property type="nucleotide sequence ID" value="XM_004487156.3"/>
</dbReference>
<evidence type="ECO:0000313" key="2">
    <source>
        <dbReference type="RefSeq" id="XP_004487213.2"/>
    </source>
</evidence>
<reference evidence="1" key="1">
    <citation type="journal article" date="2013" name="Nat. Biotechnol.">
        <title>Draft genome sequence of chickpea (Cicer arietinum) provides a resource for trait improvement.</title>
        <authorList>
            <person name="Varshney R.K."/>
            <person name="Song C."/>
            <person name="Saxena R.K."/>
            <person name="Azam S."/>
            <person name="Yu S."/>
            <person name="Sharpe A.G."/>
            <person name="Cannon S."/>
            <person name="Baek J."/>
            <person name="Rosen B.D."/>
            <person name="Tar'an B."/>
            <person name="Millan T."/>
            <person name="Zhang X."/>
            <person name="Ramsay L.D."/>
            <person name="Iwata A."/>
            <person name="Wang Y."/>
            <person name="Nelson W."/>
            <person name="Farmer A.D."/>
            <person name="Gaur P.M."/>
            <person name="Soderlund C."/>
            <person name="Penmetsa R.V."/>
            <person name="Xu C."/>
            <person name="Bharti A.K."/>
            <person name="He W."/>
            <person name="Winter P."/>
            <person name="Zhao S."/>
            <person name="Hane J.K."/>
            <person name="Carrasquilla-Garcia N."/>
            <person name="Condie J.A."/>
            <person name="Upadhyaya H.D."/>
            <person name="Luo M.C."/>
            <person name="Thudi M."/>
            <person name="Gowda C.L."/>
            <person name="Singh N.P."/>
            <person name="Lichtenzveig J."/>
            <person name="Gali K.K."/>
            <person name="Rubio J."/>
            <person name="Nadarajan N."/>
            <person name="Dolezel J."/>
            <person name="Bansal K.C."/>
            <person name="Xu X."/>
            <person name="Edwards D."/>
            <person name="Zhang G."/>
            <person name="Kahl G."/>
            <person name="Gil J."/>
            <person name="Singh K.B."/>
            <person name="Datta S.K."/>
            <person name="Jackson S.A."/>
            <person name="Wang J."/>
            <person name="Cook D.R."/>
        </authorList>
    </citation>
    <scope>NUCLEOTIDE SEQUENCE [LARGE SCALE GENOMIC DNA]</scope>
    <source>
        <strain evidence="1">cv. CDC Frontier</strain>
    </source>
</reference>
<evidence type="ECO:0000313" key="1">
    <source>
        <dbReference type="Proteomes" id="UP000087171"/>
    </source>
</evidence>
<reference evidence="2" key="2">
    <citation type="submission" date="2025-08" db="UniProtKB">
        <authorList>
            <consortium name="RefSeq"/>
        </authorList>
    </citation>
    <scope>IDENTIFICATION</scope>
    <source>
        <tissue evidence="2">Etiolated seedlings</tissue>
    </source>
</reference>
<dbReference type="PANTHER" id="PTHR31718:SF31">
    <property type="entry name" value="OS01G0172800 PROTEIN"/>
    <property type="match status" value="1"/>
</dbReference>
<dbReference type="Pfam" id="PF06232">
    <property type="entry name" value="ATS3"/>
    <property type="match status" value="1"/>
</dbReference>
<dbReference type="AlphaFoldDB" id="A0A1S2XEV9"/>
<dbReference type="OrthoDB" id="817978at2759"/>
<organism evidence="1 2">
    <name type="scientific">Cicer arietinum</name>
    <name type="common">Chickpea</name>
    <name type="synonym">Garbanzo</name>
    <dbReference type="NCBI Taxonomy" id="3827"/>
    <lineage>
        <taxon>Eukaryota</taxon>
        <taxon>Viridiplantae</taxon>
        <taxon>Streptophyta</taxon>
        <taxon>Embryophyta</taxon>
        <taxon>Tracheophyta</taxon>
        <taxon>Spermatophyta</taxon>
        <taxon>Magnoliopsida</taxon>
        <taxon>eudicotyledons</taxon>
        <taxon>Gunneridae</taxon>
        <taxon>Pentapetalae</taxon>
        <taxon>rosids</taxon>
        <taxon>fabids</taxon>
        <taxon>Fabales</taxon>
        <taxon>Fabaceae</taxon>
        <taxon>Papilionoideae</taxon>
        <taxon>50 kb inversion clade</taxon>
        <taxon>NPAAA clade</taxon>
        <taxon>Hologalegina</taxon>
        <taxon>IRL clade</taxon>
        <taxon>Cicereae</taxon>
        <taxon>Cicer</taxon>
    </lineage>
</organism>
<gene>
    <name evidence="2" type="primary">LOC101491286</name>
</gene>
<dbReference type="PaxDb" id="3827-XP_004487213.1"/>